<sequence>MTVTMDAPAATGAGGGVLERRYRRLLRGYPRDYRTEHGDEIISTLLETAEPGRTVPSARESLALLSGGLRTRVVSATRRPVWIDAVHLGVLAVSLTQLATLVPYATSVPLWTGLSALAVLLVMCGRVRLALPVTALIATKIGAVTLGRPWLDATLLPVYRDPLWDDGRGAALYGGGGPVAPMTGYALVILGLLVLAVRAPRPPARSWLWWAAVPALAAADPAGLDFSHGPGAPAAARITVELGLLCLAAWAGRVTRDPRWATAAGIHLVPVCAVYAENLGAHGVQDLAHLAALILLTALAAVAPHHARRHTPL</sequence>
<dbReference type="EMBL" id="BMQD01000008">
    <property type="protein sequence ID" value="GGK67934.1"/>
    <property type="molecule type" value="Genomic_DNA"/>
</dbReference>
<protein>
    <submittedName>
        <fullName evidence="2">Uncharacterized protein</fullName>
    </submittedName>
</protein>
<reference evidence="2" key="2">
    <citation type="submission" date="2022-09" db="EMBL/GenBank/DDBJ databases">
        <authorList>
            <person name="Sun Q."/>
            <person name="Ohkuma M."/>
        </authorList>
    </citation>
    <scope>NUCLEOTIDE SEQUENCE</scope>
    <source>
        <strain evidence="2">JCM 3093</strain>
    </source>
</reference>
<dbReference type="Proteomes" id="UP000627984">
    <property type="component" value="Unassembled WGS sequence"/>
</dbReference>
<name>A0AA37BGM8_9ACTN</name>
<keyword evidence="1" id="KW-0472">Membrane</keyword>
<comment type="caution">
    <text evidence="2">The sequence shown here is derived from an EMBL/GenBank/DDBJ whole genome shotgun (WGS) entry which is preliminary data.</text>
</comment>
<reference evidence="2" key="1">
    <citation type="journal article" date="2014" name="Int. J. Syst. Evol. Microbiol.">
        <title>Complete genome sequence of Corynebacterium casei LMG S-19264T (=DSM 44701T), isolated from a smear-ripened cheese.</title>
        <authorList>
            <consortium name="US DOE Joint Genome Institute (JGI-PGF)"/>
            <person name="Walter F."/>
            <person name="Albersmeier A."/>
            <person name="Kalinowski J."/>
            <person name="Ruckert C."/>
        </authorList>
    </citation>
    <scope>NUCLEOTIDE SEQUENCE</scope>
    <source>
        <strain evidence="2">JCM 3093</strain>
    </source>
</reference>
<keyword evidence="1" id="KW-1133">Transmembrane helix</keyword>
<feature type="transmembrane region" description="Helical" evidence="1">
    <location>
        <begin position="104"/>
        <end position="122"/>
    </location>
</feature>
<evidence type="ECO:0000256" key="1">
    <source>
        <dbReference type="SAM" id="Phobius"/>
    </source>
</evidence>
<proteinExistence type="predicted"/>
<dbReference type="AlphaFoldDB" id="A0AA37BGM8"/>
<feature type="transmembrane region" description="Helical" evidence="1">
    <location>
        <begin position="171"/>
        <end position="195"/>
    </location>
</feature>
<accession>A0AA37BGM8</accession>
<evidence type="ECO:0000313" key="2">
    <source>
        <dbReference type="EMBL" id="GGK67934.1"/>
    </source>
</evidence>
<feature type="transmembrane region" description="Helical" evidence="1">
    <location>
        <begin position="129"/>
        <end position="151"/>
    </location>
</feature>
<dbReference type="RefSeq" id="WP_191895240.1">
    <property type="nucleotide sequence ID" value="NZ_BMQD01000008.1"/>
</dbReference>
<keyword evidence="1" id="KW-0812">Transmembrane</keyword>
<evidence type="ECO:0000313" key="3">
    <source>
        <dbReference type="Proteomes" id="UP000627984"/>
    </source>
</evidence>
<gene>
    <name evidence="2" type="ORF">GCM10010126_29220</name>
</gene>
<organism evidence="2 3">
    <name type="scientific">Planomonospora parontospora</name>
    <dbReference type="NCBI Taxonomy" id="58119"/>
    <lineage>
        <taxon>Bacteria</taxon>
        <taxon>Bacillati</taxon>
        <taxon>Actinomycetota</taxon>
        <taxon>Actinomycetes</taxon>
        <taxon>Streptosporangiales</taxon>
        <taxon>Streptosporangiaceae</taxon>
        <taxon>Planomonospora</taxon>
    </lineage>
</organism>